<keyword evidence="1" id="KW-0732">Signal</keyword>
<dbReference type="OrthoDB" id="219271at2"/>
<evidence type="ECO:0000313" key="4">
    <source>
        <dbReference type="Proteomes" id="UP000239388"/>
    </source>
</evidence>
<dbReference type="InterPro" id="IPR013783">
    <property type="entry name" value="Ig-like_fold"/>
</dbReference>
<evidence type="ECO:0000313" key="3">
    <source>
        <dbReference type="EMBL" id="PQO33622.1"/>
    </source>
</evidence>
<reference evidence="3 4" key="1">
    <citation type="submission" date="2018-02" db="EMBL/GenBank/DDBJ databases">
        <title>Comparative genomes isolates from brazilian mangrove.</title>
        <authorList>
            <person name="Araujo J.E."/>
            <person name="Taketani R.G."/>
            <person name="Silva M.C.P."/>
            <person name="Loureco M.V."/>
            <person name="Andreote F.D."/>
        </authorList>
    </citation>
    <scope>NUCLEOTIDE SEQUENCE [LARGE SCALE GENOMIC DNA]</scope>
    <source>
        <strain evidence="3 4">NAP PRIS-MGV</strain>
    </source>
</reference>
<proteinExistence type="predicted"/>
<dbReference type="Proteomes" id="UP000239388">
    <property type="component" value="Unassembled WGS sequence"/>
</dbReference>
<dbReference type="SUPFAM" id="SSF49373">
    <property type="entry name" value="Invasin/intimin cell-adhesion fragments"/>
    <property type="match status" value="1"/>
</dbReference>
<dbReference type="InterPro" id="IPR003343">
    <property type="entry name" value="Big_2"/>
</dbReference>
<feature type="domain" description="BIG2" evidence="2">
    <location>
        <begin position="950"/>
        <end position="1031"/>
    </location>
</feature>
<dbReference type="InterPro" id="IPR008964">
    <property type="entry name" value="Invasin/intimin_cell_adhesion"/>
</dbReference>
<protein>
    <recommendedName>
        <fullName evidence="2">BIG2 domain-containing protein</fullName>
    </recommendedName>
</protein>
<dbReference type="Pfam" id="PF07583">
    <property type="entry name" value="PSCyt2"/>
    <property type="match status" value="1"/>
</dbReference>
<dbReference type="PANTHER" id="PTHR35889:SF3">
    <property type="entry name" value="F-BOX DOMAIN-CONTAINING PROTEIN"/>
    <property type="match status" value="1"/>
</dbReference>
<dbReference type="Gene3D" id="2.60.40.10">
    <property type="entry name" value="Immunoglobulins"/>
    <property type="match status" value="1"/>
</dbReference>
<evidence type="ECO:0000259" key="2">
    <source>
        <dbReference type="SMART" id="SM00635"/>
    </source>
</evidence>
<feature type="signal peptide" evidence="1">
    <location>
        <begin position="1"/>
        <end position="24"/>
    </location>
</feature>
<feature type="domain" description="BIG2" evidence="2">
    <location>
        <begin position="751"/>
        <end position="832"/>
    </location>
</feature>
<dbReference type="Gene3D" id="2.60.120.380">
    <property type="match status" value="2"/>
</dbReference>
<organism evidence="3 4">
    <name type="scientific">Blastopirellula marina</name>
    <dbReference type="NCBI Taxonomy" id="124"/>
    <lineage>
        <taxon>Bacteria</taxon>
        <taxon>Pseudomonadati</taxon>
        <taxon>Planctomycetota</taxon>
        <taxon>Planctomycetia</taxon>
        <taxon>Pirellulales</taxon>
        <taxon>Pirellulaceae</taxon>
        <taxon>Blastopirellula</taxon>
    </lineage>
</organism>
<gene>
    <name evidence="3" type="ORF">C5Y98_15385</name>
</gene>
<evidence type="ECO:0000256" key="1">
    <source>
        <dbReference type="SAM" id="SignalP"/>
    </source>
</evidence>
<comment type="caution">
    <text evidence="3">The sequence shown here is derived from an EMBL/GenBank/DDBJ whole genome shotgun (WGS) entry which is preliminary data.</text>
</comment>
<dbReference type="InterPro" id="IPR011444">
    <property type="entry name" value="DUF1549"/>
</dbReference>
<dbReference type="SMART" id="SM00635">
    <property type="entry name" value="BID_2"/>
    <property type="match status" value="2"/>
</dbReference>
<dbReference type="RefSeq" id="WP_105355237.1">
    <property type="nucleotide sequence ID" value="NZ_PUIB01000017.1"/>
</dbReference>
<dbReference type="Pfam" id="PF07587">
    <property type="entry name" value="PSD1"/>
    <property type="match status" value="1"/>
</dbReference>
<name>A0A2S8FN50_9BACT</name>
<dbReference type="Gene3D" id="2.60.40.1080">
    <property type="match status" value="2"/>
</dbReference>
<sequence length="1537" mass="168292">MRMKTISTCVVGILLIVSQFPLNAQTVDAIRPRTCQPGQTTQVVLQGKDLTDALRVATTAAGVTCQIEKVEPTQAIVAVTIPADHPLGPVPLWLATKGDAAQTRTLLIDDLEPIADNGNNHTRETAQAISGLASVEGICDASASDFYRIHVAAGQRVAFEVHTQILHSAMDPVCRVLDTDGNTLIQADDTNVGPDNRFRYTFADEGDYWVEVHDNRNAAGGAPYQLRVGDFPVVSQSFPLAVQVNQKSNVTFLGQDASLLEPREVQMDRGLTDTTNLNARLKEGQSSTWVPLQTSKHAQVSETASMPPLALPIGISGCLEKSKEVDNYTVKGVKGQTVRVTSRTRSLNSPTLLQMQLFSAAGAKIAETKVTDSDEWSMDATFPEDGEYRLEVCDLLKRGGADYGYWVEVAPTGTFSVSLKGDANTREHFPIALKKGACAIDLTVTRFGFEGEIDLSLANIEQGIRILNPRIPAKANDARIYLTADENWSPGQLEVLKIVATAVGDPGNSCMVDSHAIRRAKEPIVLSPSPQLDGAIALTAMPESESPFALEAAAPLALARPVRSHAAALTLKRVQAEFKAGVELLSTSLPPGWGLQAKPDKDTYNLTLSRTDQAQGEPDHLAMLVYGDFNGHGRLETFDVPVRWFDPVRVKLDFPQPLIRGGRATVQASVTREGGEPQPVTLTFANLPAGISAPESVALAADQSTAEFELQIATDASLDSALSLTVQAASKFGGQDFTAASVHEMPLLIESPQDLAIYPAAIQLHDPLGRQQLVVSRGGSQSSSRDWTRHARFASSRPEVAEVRDGVVYPVADGEAEITVEVGAIRKTIPVHVSHMTTTRPIEFESEVLVALSKQGCNSGACHGSPSGKGSFRLSLRAFDKKLDELTLIREDYGRRVNTIEPEQSLLLLKPLMKVPHGGGKLLRKEDEAYGILRDWIAGGAAADPANSPRITKLEVFPAEKQIYALANGTQQFAVTAHFSDGRTRDVTHLAAYETSNTSVATVDAYGLVTPRERGETVVLVRVLEHIESVSLMFVEDQPGFQWAAPPSNNYIDDLVNAKLQQLQFVPAKTCSDEEFIRRVYLDLLGVLPTVDETSAFLADTGAEKRTRLIDTLLEREEYAKFWALKWGDLLKMTSKQVGDEGVYKYHRWVEDALDNNMPYDEFAMQLLTGSGSTLANPPANFYRTSADMNDCVETISQVFLGARLQCAKCHNHPFERWTQDNYYGLGAFFNRVQKKKTSRPGELFIYASAGGEVTQPRTGQVMLPWLPQVGSIERSADTDQRVAFAQWLVKPDNPYFARIEANRIWSQLFARGIVDPIDDFRDSNPPTNGPLLDALAKEFVESGYDRKQLLRSILSSRTYQASHVTGKLNRDDTLYFSHQAPRMLSAEQLLDAINQTLDLKQKFGALPDGTKATQLPAPDLVKVDFLKVFGQPERSTVCACERSDDSNLGMAIELFNGPLIHEKLRSDSNRFRKGLAEGKSTEQVIREIYLAAVCRQPAEIELKAALDHCSKSPDAGSGVEDVCWALFNTDEFLFQH</sequence>
<dbReference type="PANTHER" id="PTHR35889">
    <property type="entry name" value="CYCLOINULO-OLIGOSACCHARIDE FRUCTANOTRANSFERASE-RELATED"/>
    <property type="match status" value="1"/>
</dbReference>
<feature type="chain" id="PRO_5015672644" description="BIG2 domain-containing protein" evidence="1">
    <location>
        <begin position="25"/>
        <end position="1537"/>
    </location>
</feature>
<dbReference type="EMBL" id="PUIB01000017">
    <property type="protein sequence ID" value="PQO33622.1"/>
    <property type="molecule type" value="Genomic_DNA"/>
</dbReference>
<accession>A0A2S8FN50</accession>
<dbReference type="InterPro" id="IPR022655">
    <property type="entry name" value="DUF1553"/>
</dbReference>